<reference evidence="3 4" key="1">
    <citation type="submission" date="2014-04" db="EMBL/GenBank/DDBJ databases">
        <authorList>
            <consortium name="DOE Joint Genome Institute"/>
            <person name="Kuo A."/>
            <person name="Gay G."/>
            <person name="Dore J."/>
            <person name="Kohler A."/>
            <person name="Nagy L.G."/>
            <person name="Floudas D."/>
            <person name="Copeland A."/>
            <person name="Barry K.W."/>
            <person name="Cichocki N."/>
            <person name="Veneault-Fourrey C."/>
            <person name="LaButti K."/>
            <person name="Lindquist E.A."/>
            <person name="Lipzen A."/>
            <person name="Lundell T."/>
            <person name="Morin E."/>
            <person name="Murat C."/>
            <person name="Sun H."/>
            <person name="Tunlid A."/>
            <person name="Henrissat B."/>
            <person name="Grigoriev I.V."/>
            <person name="Hibbett D.S."/>
            <person name="Martin F."/>
            <person name="Nordberg H.P."/>
            <person name="Cantor M.N."/>
            <person name="Hua S.X."/>
        </authorList>
    </citation>
    <scope>NUCLEOTIDE SEQUENCE [LARGE SCALE GENOMIC DNA]</scope>
    <source>
        <strain evidence="4">h7</strain>
    </source>
</reference>
<evidence type="ECO:0000313" key="4">
    <source>
        <dbReference type="Proteomes" id="UP000053424"/>
    </source>
</evidence>
<evidence type="ECO:0000256" key="1">
    <source>
        <dbReference type="SAM" id="MobiDB-lite"/>
    </source>
</evidence>
<organism evidence="3 4">
    <name type="scientific">Hebeloma cylindrosporum</name>
    <dbReference type="NCBI Taxonomy" id="76867"/>
    <lineage>
        <taxon>Eukaryota</taxon>
        <taxon>Fungi</taxon>
        <taxon>Dikarya</taxon>
        <taxon>Basidiomycota</taxon>
        <taxon>Agaricomycotina</taxon>
        <taxon>Agaricomycetes</taxon>
        <taxon>Agaricomycetidae</taxon>
        <taxon>Agaricales</taxon>
        <taxon>Agaricineae</taxon>
        <taxon>Hymenogastraceae</taxon>
        <taxon>Hebeloma</taxon>
    </lineage>
</organism>
<feature type="region of interest" description="Disordered" evidence="1">
    <location>
        <begin position="80"/>
        <end position="99"/>
    </location>
</feature>
<dbReference type="AlphaFoldDB" id="A0A0C3C5V0"/>
<feature type="compositionally biased region" description="Low complexity" evidence="1">
    <location>
        <begin position="413"/>
        <end position="444"/>
    </location>
</feature>
<dbReference type="SUPFAM" id="SSF81383">
    <property type="entry name" value="F-box domain"/>
    <property type="match status" value="1"/>
</dbReference>
<dbReference type="Pfam" id="PF12937">
    <property type="entry name" value="F-box-like"/>
    <property type="match status" value="1"/>
</dbReference>
<feature type="region of interest" description="Disordered" evidence="1">
    <location>
        <begin position="1"/>
        <end position="27"/>
    </location>
</feature>
<name>A0A0C3C5V0_HEBCY</name>
<feature type="domain" description="F-box" evidence="2">
    <location>
        <begin position="199"/>
        <end position="244"/>
    </location>
</feature>
<feature type="region of interest" description="Disordered" evidence="1">
    <location>
        <begin position="166"/>
        <end position="193"/>
    </location>
</feature>
<dbReference type="OrthoDB" id="3259156at2759"/>
<dbReference type="HOGENOM" id="CLU_402272_0_0_1"/>
<dbReference type="PROSITE" id="PS50181">
    <property type="entry name" value="FBOX"/>
    <property type="match status" value="1"/>
</dbReference>
<dbReference type="InterPro" id="IPR036047">
    <property type="entry name" value="F-box-like_dom_sf"/>
</dbReference>
<accession>A0A0C3C5V0</accession>
<dbReference type="STRING" id="686832.A0A0C3C5V0"/>
<feature type="compositionally biased region" description="Basic and acidic residues" evidence="1">
    <location>
        <begin position="9"/>
        <end position="18"/>
    </location>
</feature>
<feature type="compositionally biased region" description="Pro residues" evidence="1">
    <location>
        <begin position="118"/>
        <end position="134"/>
    </location>
</feature>
<evidence type="ECO:0000313" key="3">
    <source>
        <dbReference type="EMBL" id="KIM44235.1"/>
    </source>
</evidence>
<feature type="region of interest" description="Disordered" evidence="1">
    <location>
        <begin position="110"/>
        <end position="141"/>
    </location>
</feature>
<reference evidence="4" key="2">
    <citation type="submission" date="2015-01" db="EMBL/GenBank/DDBJ databases">
        <title>Evolutionary Origins and Diversification of the Mycorrhizal Mutualists.</title>
        <authorList>
            <consortium name="DOE Joint Genome Institute"/>
            <consortium name="Mycorrhizal Genomics Consortium"/>
            <person name="Kohler A."/>
            <person name="Kuo A."/>
            <person name="Nagy L.G."/>
            <person name="Floudas D."/>
            <person name="Copeland A."/>
            <person name="Barry K.W."/>
            <person name="Cichocki N."/>
            <person name="Veneault-Fourrey C."/>
            <person name="LaButti K."/>
            <person name="Lindquist E.A."/>
            <person name="Lipzen A."/>
            <person name="Lundell T."/>
            <person name="Morin E."/>
            <person name="Murat C."/>
            <person name="Riley R."/>
            <person name="Ohm R."/>
            <person name="Sun H."/>
            <person name="Tunlid A."/>
            <person name="Henrissat B."/>
            <person name="Grigoriev I.V."/>
            <person name="Hibbett D.S."/>
            <person name="Martin F."/>
        </authorList>
    </citation>
    <scope>NUCLEOTIDE SEQUENCE [LARGE SCALE GENOMIC DNA]</scope>
    <source>
        <strain evidence="4">h7</strain>
    </source>
</reference>
<evidence type="ECO:0000259" key="2">
    <source>
        <dbReference type="PROSITE" id="PS50181"/>
    </source>
</evidence>
<protein>
    <recommendedName>
        <fullName evidence="2">F-box domain-containing protein</fullName>
    </recommendedName>
</protein>
<dbReference type="EMBL" id="KN831774">
    <property type="protein sequence ID" value="KIM44235.1"/>
    <property type="molecule type" value="Genomic_DNA"/>
</dbReference>
<proteinExistence type="predicted"/>
<dbReference type="InterPro" id="IPR001810">
    <property type="entry name" value="F-box_dom"/>
</dbReference>
<feature type="region of interest" description="Disordered" evidence="1">
    <location>
        <begin position="382"/>
        <end position="458"/>
    </location>
</feature>
<keyword evidence="4" id="KW-1185">Reference proteome</keyword>
<sequence length="684" mass="75690">MSFLQRQRSVKEKAEKRSSKPLPLIPSPAAVENVAQKSKRMRTTSAMSASLLMRRVSSIFTPRKKPHPDLTLVNQALRRDTRRPSYSSSIDSLASDDDIRIPSGLGSAVSILSNQSLPPSPFHPHPPTEPPPFPDGEYLRTRANSTPNLLRSFSLRLKGKVRRGSIAPTPVHAAESTTKLQSELEGQLPPPPSPPALLHKTSTNLPKEIIYLILSHLPPATVALCAVVSREFTLAASYSLYATLDIDTLSPPRLEKLVTLLVLRRDLTDLVTSFTCRQWPPFFLPNRDQNDIAIGHDIQQKDALLTASFTVALERMSNLISLTLPSFNFSLLSHHSAFGLRSLTFLNDMTSEEETKSLFAWLDGQTNIVSLRFPNLQDSHANKRGQALSIKTNIPKHERIRAKTAPSSPHLEPFPSTSLSPFASPSSSPRSAYFCPPSSSSSARSPPPTPPSPAQFGSQTLLPNLAILHATPSIAMLLASPMETGERRPLKSVSLNINNTLYNGLRPAALMGSFHGIHHLALRFGEEVDRRSYEKVLGAVGAALGAPGKDADANDDDDPFPDALSQKEEWQGLRSLEVSFCVESAVARVGRDEVGVSIYLLLLEFVSDFRTRTFSFFVLYRQFIRVCIVHSRATNRSIHYDCSRHHLFLVLRLRIQNFSYLPILGAGRKRTINHAHRSRFSSTL</sequence>
<dbReference type="Proteomes" id="UP000053424">
    <property type="component" value="Unassembled WGS sequence"/>
</dbReference>
<gene>
    <name evidence="3" type="ORF">M413DRAFT_377484</name>
</gene>